<evidence type="ECO:0000259" key="3">
    <source>
        <dbReference type="PROSITE" id="PS50110"/>
    </source>
</evidence>
<protein>
    <recommendedName>
        <fullName evidence="3">Response regulatory domain-containing protein</fullName>
    </recommendedName>
</protein>
<dbReference type="Proteomes" id="UP000254841">
    <property type="component" value="Unassembled WGS sequence"/>
</dbReference>
<dbReference type="SUPFAM" id="SSF52172">
    <property type="entry name" value="CheY-like"/>
    <property type="match status" value="1"/>
</dbReference>
<dbReference type="InterPro" id="IPR011006">
    <property type="entry name" value="CheY-like_superfamily"/>
</dbReference>
<dbReference type="EMBL" id="UGHV01000001">
    <property type="protein sequence ID" value="STO97230.1"/>
    <property type="molecule type" value="Genomic_DNA"/>
</dbReference>
<reference evidence="4 5" key="1">
    <citation type="submission" date="2018-06" db="EMBL/GenBank/DDBJ databases">
        <authorList>
            <consortium name="Pathogen Informatics"/>
            <person name="Doyle S."/>
        </authorList>
    </citation>
    <scope>NUCLEOTIDE SEQUENCE [LARGE SCALE GENOMIC DNA]</scope>
    <source>
        <strain evidence="4 5">NCTC12410</strain>
    </source>
</reference>
<feature type="coiled-coil region" evidence="2">
    <location>
        <begin position="173"/>
        <end position="207"/>
    </location>
</feature>
<dbReference type="InterPro" id="IPR001789">
    <property type="entry name" value="Sig_transdc_resp-reg_receiver"/>
</dbReference>
<dbReference type="Gene3D" id="3.40.50.2300">
    <property type="match status" value="1"/>
</dbReference>
<name>A0A377J471_9HELI</name>
<accession>A0A377J471</accession>
<feature type="domain" description="Response regulatory" evidence="3">
    <location>
        <begin position="360"/>
        <end position="481"/>
    </location>
</feature>
<evidence type="ECO:0000256" key="1">
    <source>
        <dbReference type="PROSITE-ProRule" id="PRU00169"/>
    </source>
</evidence>
<proteinExistence type="predicted"/>
<evidence type="ECO:0000313" key="4">
    <source>
        <dbReference type="EMBL" id="STO97230.1"/>
    </source>
</evidence>
<dbReference type="AlphaFoldDB" id="A0A377J471"/>
<evidence type="ECO:0000256" key="2">
    <source>
        <dbReference type="SAM" id="Coils"/>
    </source>
</evidence>
<keyword evidence="1" id="KW-0597">Phosphoprotein</keyword>
<keyword evidence="2" id="KW-0175">Coiled coil</keyword>
<organism evidence="4 5">
    <name type="scientific">Helicobacter canis</name>
    <dbReference type="NCBI Taxonomy" id="29419"/>
    <lineage>
        <taxon>Bacteria</taxon>
        <taxon>Pseudomonadati</taxon>
        <taxon>Campylobacterota</taxon>
        <taxon>Epsilonproteobacteria</taxon>
        <taxon>Campylobacterales</taxon>
        <taxon>Helicobacteraceae</taxon>
        <taxon>Helicobacter</taxon>
    </lineage>
</organism>
<dbReference type="OrthoDB" id="5328923at2"/>
<dbReference type="GO" id="GO:0000160">
    <property type="term" value="P:phosphorelay signal transduction system"/>
    <property type="evidence" value="ECO:0007669"/>
    <property type="project" value="InterPro"/>
</dbReference>
<dbReference type="PROSITE" id="PS50110">
    <property type="entry name" value="RESPONSE_REGULATORY"/>
    <property type="match status" value="1"/>
</dbReference>
<dbReference type="RefSeq" id="WP_115011483.1">
    <property type="nucleotide sequence ID" value="NZ_UGHV01000001.1"/>
</dbReference>
<evidence type="ECO:0000313" key="5">
    <source>
        <dbReference type="Proteomes" id="UP000254841"/>
    </source>
</evidence>
<feature type="modified residue" description="4-aspartylphosphate" evidence="1">
    <location>
        <position position="411"/>
    </location>
</feature>
<gene>
    <name evidence="4" type="ORF">NCTC12410_01055</name>
</gene>
<sequence>MLTGKLIVIDEAAQKGKIEQDLNQRVYDFDFSVWDADSGEMAVGEEVEFEVEMRIVTRAKIKPKPIDPDEIPMTKLPNVCIEEFFARENEILLEYKDFVEGHLSLDFLRMRRFLLTAYNDLCEMDNLVENEDLRKAKNEINYLWKEFENYVKKAQYTPAYAFEKIFLSKQAEYIKVEKDIEATQLALNNAKAQCQVLGNNLDASEKRLQRMANSSGRGGQEYLRFEKEVKMMRRTYVDLIQFIATRQEWLAHERERLKKFREVHFQEFVDVYAPMLRDIKNRFVGLLNSKAYDLDSELWDRAKKSQIVRKFFRDARIEGGFSSKTFLRYFLRGLDKNKASPKTKELFSLLKYLEEVSHKNVLVLRSSAVNALKYKEVIEKIDSTLTVSVDKNPISALKLLATTQQDIVVLDEQIGEMSALDFIQNTKQLPQKEPAKPVVFCLVVAKMPDYETAEEARRLGVQYFIPEQNMDALFDSVRMAL</sequence>